<evidence type="ECO:0000256" key="2">
    <source>
        <dbReference type="ARBA" id="ARBA00005208"/>
    </source>
</evidence>
<dbReference type="InterPro" id="IPR018357">
    <property type="entry name" value="Hexapep_transf_CS"/>
</dbReference>
<dbReference type="PANTHER" id="PTHR43584:SF8">
    <property type="entry name" value="N-ACETYLMURAMATE ALPHA-1-PHOSPHATE URIDYLYLTRANSFERASE"/>
    <property type="match status" value="1"/>
</dbReference>
<dbReference type="SUPFAM" id="SSF51161">
    <property type="entry name" value="Trimeric LpxA-like enzymes"/>
    <property type="match status" value="1"/>
</dbReference>
<dbReference type="PROSITE" id="PS00101">
    <property type="entry name" value="HEXAPEP_TRANSFERASES"/>
    <property type="match status" value="1"/>
</dbReference>
<dbReference type="PANTHER" id="PTHR43584">
    <property type="entry name" value="NUCLEOTIDYL TRANSFERASE"/>
    <property type="match status" value="1"/>
</dbReference>
<comment type="caution">
    <text evidence="13">The sequence shown here is derived from an EMBL/GenBank/DDBJ whole genome shotgun (WGS) entry which is preliminary data.</text>
</comment>
<sequence length="436" mass="47725">MKKDLVAVVLAGGTGNRFWPISTDKILLPWFGKPFVEYSVRSVLPKEVTRVVMVTNGQNNEAVSRVSFSVPSVTVIQRDPHGMADAILSASSELADCSLLILNGDDVTDPEMLSGVVKRGLKSDVFGVIPAVRTKSYFPGGYLTVVGNTVTGIIEKPGAGNEPSEYVGMLGHYIADSTVLLDELKHTVSEKDDIYERSMSTLMKRYPFGLYRHEGEFASLKYPWHVLDVTDVLLDRLKPHKGKNVEIKANVVIEGTVYIDDDVRIFENTKIIGPCYIGKRTVIGNNTMIRQSHIGADCVTGFNTDITRSYVGDGCWFHSNYIGDSVLEGNISMGGGAALANLRLDDGTIHSVVKDERISTGKNKIGALIGKHVRIGVNASIMPGVKIGKNSFIGSGVVLDKDLPEESYCVVKSSYTVIRNNRPVESQNRDEFKKHL</sequence>
<comment type="catalytic activity">
    <reaction evidence="10">
        <text>alpha-D-glucosamine 1-phosphate + acetyl-CoA = N-acetyl-alpha-D-glucosamine 1-phosphate + CoA + H(+)</text>
        <dbReference type="Rhea" id="RHEA:13725"/>
        <dbReference type="ChEBI" id="CHEBI:15378"/>
        <dbReference type="ChEBI" id="CHEBI:57287"/>
        <dbReference type="ChEBI" id="CHEBI:57288"/>
        <dbReference type="ChEBI" id="CHEBI:57776"/>
        <dbReference type="ChEBI" id="CHEBI:58516"/>
        <dbReference type="EC" id="2.3.1.157"/>
    </reaction>
</comment>
<dbReference type="InterPro" id="IPR011004">
    <property type="entry name" value="Trimer_LpxA-like_sf"/>
</dbReference>
<evidence type="ECO:0000256" key="7">
    <source>
        <dbReference type="ARBA" id="ARBA00022737"/>
    </source>
</evidence>
<accession>A0A1F6B3W0</accession>
<keyword evidence="9" id="KW-0012">Acyltransferase</keyword>
<evidence type="ECO:0000256" key="8">
    <source>
        <dbReference type="ARBA" id="ARBA00023268"/>
    </source>
</evidence>
<evidence type="ECO:0000313" key="13">
    <source>
        <dbReference type="EMBL" id="OGG31616.1"/>
    </source>
</evidence>
<name>A0A1F6B3W0_9BACT</name>
<comment type="similarity">
    <text evidence="3">In the C-terminal section; belongs to the transferase hexapeptide repeat family.</text>
</comment>
<dbReference type="Pfam" id="PF00483">
    <property type="entry name" value="NTP_transferase"/>
    <property type="match status" value="1"/>
</dbReference>
<evidence type="ECO:0000256" key="11">
    <source>
        <dbReference type="ARBA" id="ARBA00048493"/>
    </source>
</evidence>
<evidence type="ECO:0000256" key="6">
    <source>
        <dbReference type="ARBA" id="ARBA00022695"/>
    </source>
</evidence>
<dbReference type="GO" id="GO:0019134">
    <property type="term" value="F:glucosamine-1-phosphate N-acetyltransferase activity"/>
    <property type="evidence" value="ECO:0007669"/>
    <property type="project" value="UniProtKB-EC"/>
</dbReference>
<dbReference type="GO" id="GO:0003977">
    <property type="term" value="F:UDP-N-acetylglucosamine diphosphorylase activity"/>
    <property type="evidence" value="ECO:0007669"/>
    <property type="project" value="UniProtKB-EC"/>
</dbReference>
<evidence type="ECO:0000256" key="1">
    <source>
        <dbReference type="ARBA" id="ARBA00005166"/>
    </source>
</evidence>
<organism evidence="13 14">
    <name type="scientific">Candidatus Gottesmanbacteria bacterium RIFCSPLOWO2_01_FULL_46_9</name>
    <dbReference type="NCBI Taxonomy" id="1798394"/>
    <lineage>
        <taxon>Bacteria</taxon>
        <taxon>Candidatus Gottesmaniibacteriota</taxon>
    </lineage>
</organism>
<keyword evidence="7" id="KW-0677">Repeat</keyword>
<reference evidence="13 14" key="1">
    <citation type="journal article" date="2016" name="Nat. Commun.">
        <title>Thousands of microbial genomes shed light on interconnected biogeochemical processes in an aquifer system.</title>
        <authorList>
            <person name="Anantharaman K."/>
            <person name="Brown C.T."/>
            <person name="Hug L.A."/>
            <person name="Sharon I."/>
            <person name="Castelle C.J."/>
            <person name="Probst A.J."/>
            <person name="Thomas B.C."/>
            <person name="Singh A."/>
            <person name="Wilkins M.J."/>
            <person name="Karaoz U."/>
            <person name="Brodie E.L."/>
            <person name="Williams K.H."/>
            <person name="Hubbard S.S."/>
            <person name="Banfield J.F."/>
        </authorList>
    </citation>
    <scope>NUCLEOTIDE SEQUENCE [LARGE SCALE GENOMIC DNA]</scope>
</reference>
<dbReference type="Pfam" id="PF00132">
    <property type="entry name" value="Hexapep"/>
    <property type="match status" value="2"/>
</dbReference>
<comment type="pathway">
    <text evidence="1">Nucleotide-sugar biosynthesis; UDP-N-acetyl-alpha-D-glucosamine biosynthesis; N-acetyl-alpha-D-glucosamine 1-phosphate from alpha-D-glucosamine 6-phosphate (route II): step 2/2.</text>
</comment>
<dbReference type="SUPFAM" id="SSF53448">
    <property type="entry name" value="Nucleotide-diphospho-sugar transferases"/>
    <property type="match status" value="1"/>
</dbReference>
<evidence type="ECO:0000259" key="12">
    <source>
        <dbReference type="Pfam" id="PF00483"/>
    </source>
</evidence>
<evidence type="ECO:0000256" key="4">
    <source>
        <dbReference type="ARBA" id="ARBA00007947"/>
    </source>
</evidence>
<dbReference type="EMBL" id="MFJX01000001">
    <property type="protein sequence ID" value="OGG31616.1"/>
    <property type="molecule type" value="Genomic_DNA"/>
</dbReference>
<keyword evidence="5" id="KW-0808">Transferase</keyword>
<evidence type="ECO:0000313" key="14">
    <source>
        <dbReference type="Proteomes" id="UP000176450"/>
    </source>
</evidence>
<dbReference type="AlphaFoldDB" id="A0A1F6B3W0"/>
<comment type="catalytic activity">
    <reaction evidence="11">
        <text>N-acetyl-alpha-D-glucosamine 1-phosphate + UTP + H(+) = UDP-N-acetyl-alpha-D-glucosamine + diphosphate</text>
        <dbReference type="Rhea" id="RHEA:13509"/>
        <dbReference type="ChEBI" id="CHEBI:15378"/>
        <dbReference type="ChEBI" id="CHEBI:33019"/>
        <dbReference type="ChEBI" id="CHEBI:46398"/>
        <dbReference type="ChEBI" id="CHEBI:57705"/>
        <dbReference type="ChEBI" id="CHEBI:57776"/>
        <dbReference type="EC" id="2.7.7.23"/>
    </reaction>
</comment>
<comment type="similarity">
    <text evidence="4">In the N-terminal section; belongs to the N-acetylglucosamine-1-phosphate uridyltransferase family.</text>
</comment>
<dbReference type="Gene3D" id="3.90.550.10">
    <property type="entry name" value="Spore Coat Polysaccharide Biosynthesis Protein SpsA, Chain A"/>
    <property type="match status" value="1"/>
</dbReference>
<dbReference type="InterPro" id="IPR005835">
    <property type="entry name" value="NTP_transferase_dom"/>
</dbReference>
<dbReference type="InterPro" id="IPR029044">
    <property type="entry name" value="Nucleotide-diphossugar_trans"/>
</dbReference>
<dbReference type="Proteomes" id="UP000176450">
    <property type="component" value="Unassembled WGS sequence"/>
</dbReference>
<evidence type="ECO:0000256" key="3">
    <source>
        <dbReference type="ARBA" id="ARBA00007707"/>
    </source>
</evidence>
<proteinExistence type="inferred from homology"/>
<feature type="domain" description="Nucleotidyl transferase" evidence="12">
    <location>
        <begin position="7"/>
        <end position="193"/>
    </location>
</feature>
<comment type="pathway">
    <text evidence="2">Nucleotide-sugar biosynthesis; UDP-N-acetyl-alpha-D-glucosamine biosynthesis; UDP-N-acetyl-alpha-D-glucosamine from N-acetyl-alpha-D-glucosamine 1-phosphate: step 1/1.</text>
</comment>
<dbReference type="Gene3D" id="2.160.10.10">
    <property type="entry name" value="Hexapeptide repeat proteins"/>
    <property type="match status" value="1"/>
</dbReference>
<keyword evidence="8" id="KW-0511">Multifunctional enzyme</keyword>
<evidence type="ECO:0000256" key="10">
    <source>
        <dbReference type="ARBA" id="ARBA00048247"/>
    </source>
</evidence>
<protein>
    <recommendedName>
        <fullName evidence="12">Nucleotidyl transferase domain-containing protein</fullName>
    </recommendedName>
</protein>
<dbReference type="InterPro" id="IPR001451">
    <property type="entry name" value="Hexapep"/>
</dbReference>
<evidence type="ECO:0000256" key="9">
    <source>
        <dbReference type="ARBA" id="ARBA00023315"/>
    </source>
</evidence>
<evidence type="ECO:0000256" key="5">
    <source>
        <dbReference type="ARBA" id="ARBA00022679"/>
    </source>
</evidence>
<dbReference type="InterPro" id="IPR050065">
    <property type="entry name" value="GlmU-like"/>
</dbReference>
<keyword evidence="6" id="KW-0548">Nucleotidyltransferase</keyword>
<gene>
    <name evidence="13" type="ORF">A3A63_00090</name>
</gene>